<evidence type="ECO:0000256" key="2">
    <source>
        <dbReference type="ARBA" id="ARBA00022741"/>
    </source>
</evidence>
<gene>
    <name evidence="11" type="ORF">CBOVIS_LOCUS12484</name>
</gene>
<feature type="region of interest" description="Disordered" evidence="9">
    <location>
        <begin position="398"/>
        <end position="428"/>
    </location>
</feature>
<dbReference type="PANTHER" id="PTHR24418">
    <property type="entry name" value="TYROSINE-PROTEIN KINASE"/>
    <property type="match status" value="1"/>
</dbReference>
<dbReference type="Gene3D" id="1.10.510.10">
    <property type="entry name" value="Transferase(Phosphotransferase) domain 1"/>
    <property type="match status" value="1"/>
</dbReference>
<keyword evidence="12" id="KW-1185">Reference proteome</keyword>
<dbReference type="EC" id="2.7.10.2" evidence="8"/>
<comment type="similarity">
    <text evidence="8">Belongs to the protein kinase superfamily. Tyr protein kinase family.</text>
</comment>
<evidence type="ECO:0000256" key="8">
    <source>
        <dbReference type="RuleBase" id="RU362096"/>
    </source>
</evidence>
<dbReference type="Gene3D" id="3.30.505.10">
    <property type="entry name" value="SH2 domain"/>
    <property type="match status" value="1"/>
</dbReference>
<dbReference type="PROSITE" id="PS00109">
    <property type="entry name" value="PROTEIN_KINASE_TYR"/>
    <property type="match status" value="1"/>
</dbReference>
<dbReference type="InterPro" id="IPR017441">
    <property type="entry name" value="Protein_kinase_ATP_BS"/>
</dbReference>
<evidence type="ECO:0000313" key="11">
    <source>
        <dbReference type="EMBL" id="CAB3411048.1"/>
    </source>
</evidence>
<dbReference type="InterPro" id="IPR050198">
    <property type="entry name" value="Non-receptor_tyrosine_kinases"/>
</dbReference>
<evidence type="ECO:0000313" key="12">
    <source>
        <dbReference type="Proteomes" id="UP000494206"/>
    </source>
</evidence>
<dbReference type="EMBL" id="CADEPM010000012">
    <property type="protein sequence ID" value="CAB3411048.1"/>
    <property type="molecule type" value="Genomic_DNA"/>
</dbReference>
<name>A0A8S1FB17_9PELO</name>
<dbReference type="PROSITE" id="PS00107">
    <property type="entry name" value="PROTEIN_KINASE_ATP"/>
    <property type="match status" value="1"/>
</dbReference>
<evidence type="ECO:0000256" key="3">
    <source>
        <dbReference type="ARBA" id="ARBA00022777"/>
    </source>
</evidence>
<keyword evidence="4 7" id="KW-0067">ATP-binding</keyword>
<feature type="binding site" evidence="7">
    <location>
        <position position="129"/>
    </location>
    <ligand>
        <name>ATP</name>
        <dbReference type="ChEBI" id="CHEBI:30616"/>
    </ligand>
</feature>
<dbReference type="SUPFAM" id="SSF56112">
    <property type="entry name" value="Protein kinase-like (PK-like)"/>
    <property type="match status" value="1"/>
</dbReference>
<feature type="domain" description="Protein kinase" evidence="10">
    <location>
        <begin position="102"/>
        <end position="362"/>
    </location>
</feature>
<dbReference type="InterPro" id="IPR011009">
    <property type="entry name" value="Kinase-like_dom_sf"/>
</dbReference>
<keyword evidence="5 8" id="KW-0829">Tyrosine-protein kinase</keyword>
<dbReference type="SMART" id="SM00219">
    <property type="entry name" value="TyrKc"/>
    <property type="match status" value="1"/>
</dbReference>
<dbReference type="GO" id="GO:0005524">
    <property type="term" value="F:ATP binding"/>
    <property type="evidence" value="ECO:0007669"/>
    <property type="project" value="UniProtKB-UniRule"/>
</dbReference>
<keyword evidence="2 7" id="KW-0547">Nucleotide-binding</keyword>
<accession>A0A8S1FB17</accession>
<dbReference type="PROSITE" id="PS50011">
    <property type="entry name" value="PROTEIN_KINASE_DOM"/>
    <property type="match status" value="1"/>
</dbReference>
<proteinExistence type="inferred from homology"/>
<dbReference type="InterPro" id="IPR008266">
    <property type="entry name" value="Tyr_kinase_AS"/>
</dbReference>
<sequence length="428" mass="49177">MKKYKFNELPYFWGLISDVEAENILKPMDVGTFLLRSTCINRVHKLILSFVTVIKKSHKQKHNTIAELVSYYQEHTITNGHKLATYKQRPSWFIKTTDVKIPANARQLGSGNFSVVVLGRYKDKYVAVKNLLGSEDHLMKAKEDLYKEGKVMSKLKHPYIIKFYGIALDNLPPLIAMELMADGLLTHLKAHGSTMSIGEKLLLCWQLCKALEYMAEKKLVHRDLAARNCLISKYGILKLTDFGLSDYEAALFAYCTILDQMPVRWMAPETILPTATFNERTDVWSFAVVCNEIFDNGNPPLKNMDTNDIIEALKKYDDSTSLHVPAAGTPMEIIDMEKRCWKASNSARPMFAELVIMCDMLLKNKYPPPEIEESSMKKVNKVKPLTIYEYEIMEEYELDSDADSEEESFPIKRRGTRKSKRSDRLRIM</sequence>
<reference evidence="11 12" key="1">
    <citation type="submission" date="2020-04" db="EMBL/GenBank/DDBJ databases">
        <authorList>
            <person name="Laetsch R D."/>
            <person name="Stevens L."/>
            <person name="Kumar S."/>
            <person name="Blaxter L. M."/>
        </authorList>
    </citation>
    <scope>NUCLEOTIDE SEQUENCE [LARGE SCALE GENOMIC DNA]</scope>
</reference>
<evidence type="ECO:0000259" key="10">
    <source>
        <dbReference type="PROSITE" id="PS50011"/>
    </source>
</evidence>
<evidence type="ECO:0000256" key="7">
    <source>
        <dbReference type="PROSITE-ProRule" id="PRU10141"/>
    </source>
</evidence>
<dbReference type="PRINTS" id="PR00109">
    <property type="entry name" value="TYRKINASE"/>
</dbReference>
<dbReference type="CDD" id="cd00173">
    <property type="entry name" value="SH2"/>
    <property type="match status" value="1"/>
</dbReference>
<dbReference type="AlphaFoldDB" id="A0A8S1FB17"/>
<keyword evidence="1 8" id="KW-0808">Transferase</keyword>
<evidence type="ECO:0000256" key="1">
    <source>
        <dbReference type="ARBA" id="ARBA00022679"/>
    </source>
</evidence>
<evidence type="ECO:0000256" key="9">
    <source>
        <dbReference type="SAM" id="MobiDB-lite"/>
    </source>
</evidence>
<dbReference type="InterPro" id="IPR001245">
    <property type="entry name" value="Ser-Thr/Tyr_kinase_cat_dom"/>
</dbReference>
<comment type="caution">
    <text evidence="11">The sequence shown here is derived from an EMBL/GenBank/DDBJ whole genome shotgun (WGS) entry which is preliminary data.</text>
</comment>
<dbReference type="GO" id="GO:0004715">
    <property type="term" value="F:non-membrane spanning protein tyrosine kinase activity"/>
    <property type="evidence" value="ECO:0007669"/>
    <property type="project" value="UniProtKB-EC"/>
</dbReference>
<feature type="compositionally biased region" description="Acidic residues" evidence="9">
    <location>
        <begin position="398"/>
        <end position="408"/>
    </location>
</feature>
<feature type="compositionally biased region" description="Basic residues" evidence="9">
    <location>
        <begin position="411"/>
        <end position="421"/>
    </location>
</feature>
<comment type="catalytic activity">
    <reaction evidence="6 8">
        <text>L-tyrosyl-[protein] + ATP = O-phospho-L-tyrosyl-[protein] + ADP + H(+)</text>
        <dbReference type="Rhea" id="RHEA:10596"/>
        <dbReference type="Rhea" id="RHEA-COMP:10136"/>
        <dbReference type="Rhea" id="RHEA-COMP:20101"/>
        <dbReference type="ChEBI" id="CHEBI:15378"/>
        <dbReference type="ChEBI" id="CHEBI:30616"/>
        <dbReference type="ChEBI" id="CHEBI:46858"/>
        <dbReference type="ChEBI" id="CHEBI:61978"/>
        <dbReference type="ChEBI" id="CHEBI:456216"/>
        <dbReference type="EC" id="2.7.10.2"/>
    </reaction>
</comment>
<dbReference type="InterPro" id="IPR036860">
    <property type="entry name" value="SH2_dom_sf"/>
</dbReference>
<keyword evidence="3 8" id="KW-0418">Kinase</keyword>
<dbReference type="Proteomes" id="UP000494206">
    <property type="component" value="Unassembled WGS sequence"/>
</dbReference>
<dbReference type="InterPro" id="IPR000980">
    <property type="entry name" value="SH2"/>
</dbReference>
<dbReference type="InterPro" id="IPR020635">
    <property type="entry name" value="Tyr_kinase_cat_dom"/>
</dbReference>
<dbReference type="Pfam" id="PF07714">
    <property type="entry name" value="PK_Tyr_Ser-Thr"/>
    <property type="match status" value="1"/>
</dbReference>
<dbReference type="SUPFAM" id="SSF55550">
    <property type="entry name" value="SH2 domain"/>
    <property type="match status" value="1"/>
</dbReference>
<protein>
    <recommendedName>
        <fullName evidence="8">Tyrosine-protein kinase</fullName>
        <ecNumber evidence="8">2.7.10.2</ecNumber>
    </recommendedName>
</protein>
<organism evidence="11 12">
    <name type="scientific">Caenorhabditis bovis</name>
    <dbReference type="NCBI Taxonomy" id="2654633"/>
    <lineage>
        <taxon>Eukaryota</taxon>
        <taxon>Metazoa</taxon>
        <taxon>Ecdysozoa</taxon>
        <taxon>Nematoda</taxon>
        <taxon>Chromadorea</taxon>
        <taxon>Rhabditida</taxon>
        <taxon>Rhabditina</taxon>
        <taxon>Rhabditomorpha</taxon>
        <taxon>Rhabditoidea</taxon>
        <taxon>Rhabditidae</taxon>
        <taxon>Peloderinae</taxon>
        <taxon>Caenorhabditis</taxon>
    </lineage>
</organism>
<dbReference type="InterPro" id="IPR000719">
    <property type="entry name" value="Prot_kinase_dom"/>
</dbReference>
<dbReference type="OrthoDB" id="4062651at2759"/>
<dbReference type="CDD" id="cd00192">
    <property type="entry name" value="PTKc"/>
    <property type="match status" value="1"/>
</dbReference>
<evidence type="ECO:0000256" key="6">
    <source>
        <dbReference type="ARBA" id="ARBA00051245"/>
    </source>
</evidence>
<evidence type="ECO:0000256" key="5">
    <source>
        <dbReference type="ARBA" id="ARBA00023137"/>
    </source>
</evidence>
<dbReference type="SMART" id="SM00252">
    <property type="entry name" value="SH2"/>
    <property type="match status" value="1"/>
</dbReference>
<evidence type="ECO:0000256" key="4">
    <source>
        <dbReference type="ARBA" id="ARBA00022840"/>
    </source>
</evidence>